<name>A0A914I3K0_GLORO</name>
<dbReference type="Proteomes" id="UP000887572">
    <property type="component" value="Unplaced"/>
</dbReference>
<dbReference type="WBParaSite" id="Gr19_v10_g6551.t1">
    <property type="protein sequence ID" value="Gr19_v10_g6551.t1"/>
    <property type="gene ID" value="Gr19_v10_g6551"/>
</dbReference>
<evidence type="ECO:0000313" key="3">
    <source>
        <dbReference type="WBParaSite" id="Gr19_v10_g6551.t1"/>
    </source>
</evidence>
<dbReference type="AlphaFoldDB" id="A0A914I3K0"/>
<keyword evidence="2" id="KW-1185">Reference proteome</keyword>
<accession>A0A914I3K0</accession>
<reference evidence="3" key="1">
    <citation type="submission" date="2022-11" db="UniProtKB">
        <authorList>
            <consortium name="WormBaseParasite"/>
        </authorList>
    </citation>
    <scope>IDENTIFICATION</scope>
</reference>
<feature type="region of interest" description="Disordered" evidence="1">
    <location>
        <begin position="100"/>
        <end position="127"/>
    </location>
</feature>
<evidence type="ECO:0000313" key="2">
    <source>
        <dbReference type="Proteomes" id="UP000887572"/>
    </source>
</evidence>
<protein>
    <submittedName>
        <fullName evidence="3">Uncharacterized protein</fullName>
    </submittedName>
</protein>
<proteinExistence type="predicted"/>
<sequence length="127" mass="14497">MATREELKALMEAQQKQFSDLLNALVSKNAAPVANNSELYAQINGQIPDFRFGDFVLKDGQALSEDMKDLFSDSQGLQRLFSKGPRVRGRMYTPLHRHHVRQYRSTPRDHNVNGDHLFGSRPVDNEI</sequence>
<evidence type="ECO:0000256" key="1">
    <source>
        <dbReference type="SAM" id="MobiDB-lite"/>
    </source>
</evidence>
<organism evidence="2 3">
    <name type="scientific">Globodera rostochiensis</name>
    <name type="common">Golden nematode worm</name>
    <name type="synonym">Heterodera rostochiensis</name>
    <dbReference type="NCBI Taxonomy" id="31243"/>
    <lineage>
        <taxon>Eukaryota</taxon>
        <taxon>Metazoa</taxon>
        <taxon>Ecdysozoa</taxon>
        <taxon>Nematoda</taxon>
        <taxon>Chromadorea</taxon>
        <taxon>Rhabditida</taxon>
        <taxon>Tylenchina</taxon>
        <taxon>Tylenchomorpha</taxon>
        <taxon>Tylenchoidea</taxon>
        <taxon>Heteroderidae</taxon>
        <taxon>Heteroderinae</taxon>
        <taxon>Globodera</taxon>
    </lineage>
</organism>